<dbReference type="Pfam" id="PF09517">
    <property type="entry name" value="RE_Eco29kI"/>
    <property type="match status" value="1"/>
</dbReference>
<name>A0ABU8A4G2_9ACTN</name>
<dbReference type="GO" id="GO:0016787">
    <property type="term" value="F:hydrolase activity"/>
    <property type="evidence" value="ECO:0007669"/>
    <property type="project" value="UniProtKB-KW"/>
</dbReference>
<reference evidence="2 3" key="1">
    <citation type="submission" date="2023-04" db="EMBL/GenBank/DDBJ databases">
        <title>Genomic diversity of scab-causing Streptomyces spp. in the province of Quebec, Canada.</title>
        <authorList>
            <person name="Biessy A."/>
            <person name="Cadieux M."/>
            <person name="Ciotola M."/>
            <person name="Filion M."/>
        </authorList>
    </citation>
    <scope>NUCLEOTIDE SEQUENCE [LARGE SCALE GENOMIC DNA]</scope>
    <source>
        <strain evidence="2 3">B21-103</strain>
    </source>
</reference>
<protein>
    <submittedName>
        <fullName evidence="2">Eco29kI family restriction endonuclease</fullName>
        <ecNumber evidence="2">3.1.21.-</ecNumber>
    </submittedName>
</protein>
<sequence length="236" mass="25673">MIEPSERGLRDASAESGRDRIYDPLRRENLGRSVLWALVSSKPVPLGDIPNFRGSGIYAIYYAGSNKLYARISSAECDIPIYVGKADPAGSRKGQNVGPAWEGTKLRGRLRQHARKIGTALDLELGDFLARYLPADDLFTPMAERLMISDLQPVWNVVLEGFGVNQQGAGREGKQLRPKWHEVHCGIDWADGMPAQPGGSEPLRRAIAAHLERHGSAPSASDGEPGQPGLTDLSPI</sequence>
<organism evidence="2 3">
    <name type="scientific">Streptomyces silvae</name>
    <dbReference type="NCBI Taxonomy" id="2803812"/>
    <lineage>
        <taxon>Bacteria</taxon>
        <taxon>Bacillati</taxon>
        <taxon>Actinomycetota</taxon>
        <taxon>Actinomycetes</taxon>
        <taxon>Kitasatosporales</taxon>
        <taxon>Streptomycetaceae</taxon>
        <taxon>Streptomyces</taxon>
    </lineage>
</organism>
<dbReference type="GO" id="GO:0004519">
    <property type="term" value="F:endonuclease activity"/>
    <property type="evidence" value="ECO:0007669"/>
    <property type="project" value="UniProtKB-KW"/>
</dbReference>
<dbReference type="RefSeq" id="WP_319226100.1">
    <property type="nucleotide sequence ID" value="NZ_JARUMK010000001.1"/>
</dbReference>
<proteinExistence type="predicted"/>
<keyword evidence="2" id="KW-0540">Nuclease</keyword>
<evidence type="ECO:0000313" key="2">
    <source>
        <dbReference type="EMBL" id="MEH0561241.1"/>
    </source>
</evidence>
<feature type="region of interest" description="Disordered" evidence="1">
    <location>
        <begin position="213"/>
        <end position="236"/>
    </location>
</feature>
<keyword evidence="3" id="KW-1185">Reference proteome</keyword>
<gene>
    <name evidence="2" type="ORF">QBA37_18620</name>
</gene>
<keyword evidence="2" id="KW-0378">Hydrolase</keyword>
<dbReference type="Proteomes" id="UP001382181">
    <property type="component" value="Unassembled WGS sequence"/>
</dbReference>
<dbReference type="InterPro" id="IPR018575">
    <property type="entry name" value="Restrct_endonuc_II_Eco29kI"/>
</dbReference>
<dbReference type="EC" id="3.1.21.-" evidence="2"/>
<comment type="caution">
    <text evidence="2">The sequence shown here is derived from an EMBL/GenBank/DDBJ whole genome shotgun (WGS) entry which is preliminary data.</text>
</comment>
<evidence type="ECO:0000256" key="1">
    <source>
        <dbReference type="SAM" id="MobiDB-lite"/>
    </source>
</evidence>
<accession>A0ABU8A4G2</accession>
<keyword evidence="2" id="KW-0255">Endonuclease</keyword>
<evidence type="ECO:0000313" key="3">
    <source>
        <dbReference type="Proteomes" id="UP001382181"/>
    </source>
</evidence>
<dbReference type="EMBL" id="JARUMK010000001">
    <property type="protein sequence ID" value="MEH0561241.1"/>
    <property type="molecule type" value="Genomic_DNA"/>
</dbReference>